<dbReference type="Gene3D" id="3.30.560.10">
    <property type="entry name" value="Glucose Oxidase, domain 3"/>
    <property type="match status" value="1"/>
</dbReference>
<dbReference type="InterPro" id="IPR036188">
    <property type="entry name" value="FAD/NAD-bd_sf"/>
</dbReference>
<reference evidence="4" key="1">
    <citation type="submission" date="2021-12" db="EMBL/GenBank/DDBJ databases">
        <authorList>
            <person name="Zaccaron A."/>
            <person name="Stergiopoulos I."/>
        </authorList>
    </citation>
    <scope>NUCLEOTIDE SEQUENCE</scope>
    <source>
        <strain evidence="4">Race5_Kim</strain>
    </source>
</reference>
<dbReference type="Pfam" id="PF00732">
    <property type="entry name" value="GMC_oxred_N"/>
    <property type="match status" value="1"/>
</dbReference>
<protein>
    <submittedName>
        <fullName evidence="4">Alcohol oxidase</fullName>
    </submittedName>
</protein>
<dbReference type="InterPro" id="IPR007867">
    <property type="entry name" value="GMC_OxRtase_C"/>
</dbReference>
<dbReference type="Proteomes" id="UP000756132">
    <property type="component" value="Chromosome 7"/>
</dbReference>
<dbReference type="AlphaFoldDB" id="A0A9Q8PCN2"/>
<evidence type="ECO:0000259" key="3">
    <source>
        <dbReference type="PROSITE" id="PS00624"/>
    </source>
</evidence>
<dbReference type="SUPFAM" id="SSF51905">
    <property type="entry name" value="FAD/NAD(P)-binding domain"/>
    <property type="match status" value="1"/>
</dbReference>
<evidence type="ECO:0000313" key="4">
    <source>
        <dbReference type="EMBL" id="UJO19967.1"/>
    </source>
</evidence>
<evidence type="ECO:0000256" key="1">
    <source>
        <dbReference type="ARBA" id="ARBA00010790"/>
    </source>
</evidence>
<organism evidence="4 5">
    <name type="scientific">Passalora fulva</name>
    <name type="common">Tomato leaf mold</name>
    <name type="synonym">Cladosporium fulvum</name>
    <dbReference type="NCBI Taxonomy" id="5499"/>
    <lineage>
        <taxon>Eukaryota</taxon>
        <taxon>Fungi</taxon>
        <taxon>Dikarya</taxon>
        <taxon>Ascomycota</taxon>
        <taxon>Pezizomycotina</taxon>
        <taxon>Dothideomycetes</taxon>
        <taxon>Dothideomycetidae</taxon>
        <taxon>Mycosphaerellales</taxon>
        <taxon>Mycosphaerellaceae</taxon>
        <taxon>Fulvia</taxon>
    </lineage>
</organism>
<comment type="cofactor">
    <cofactor evidence="2">
        <name>FAD</name>
        <dbReference type="ChEBI" id="CHEBI:57692"/>
    </cofactor>
</comment>
<dbReference type="PANTHER" id="PTHR11552">
    <property type="entry name" value="GLUCOSE-METHANOL-CHOLINE GMC OXIDOREDUCTASE"/>
    <property type="match status" value="1"/>
</dbReference>
<name>A0A9Q8PCN2_PASFU</name>
<dbReference type="Pfam" id="PF05199">
    <property type="entry name" value="GMC_oxred_C"/>
    <property type="match status" value="1"/>
</dbReference>
<sequence>MTTHVEGREYDVIFAGGGTAACVAAGRLARADPNLSILLVEQGKNNYNDPTVVNPGMYLVHLAPGSKTALFYEANEEKALNGRKAIVPCGGILGGGSSINFMMYTRAQGEDFDDWATKGWSSKDLLPLLKRLETYHLTDESIDQSLHGHEGPVNVSNGSYFRHEAAEDVLRASEATGHEVVADANDLNKDLRGMRGVGVFSKWSKYISPDGKRQDAAHTYVHPLMQSGQYPNLHLLVNSKVQRVLFEGNKATGVEYIDGSGAPLSVKAKRLVVVSSGALGTPSVLERSGVGNKDILSKLDIPVVSDIPDVGENYQDHHLILYPYKTSLKPEDTLDSFLSGRKDFGEAVANKDPIMGWNAIDISSKIRPTDEEIEAMGPQFKEHWDADFKNRPTRPVMLVGVVSAFLGDHKLLPANEDGSTTQYCTMGAYTAYPYSRGDIHIKSKSVADPASFNTGFFKAEADVQKQIWAYKKQREVYRRTDAYRGELAMGHPPFPASSAAAIQDGAVATFKSQEDRNNLPEIKYSAEDDKIIEKFVRDHVNTTWHSIGTCRMAPKEKGGVVDADLNVYGTQGLKLADLSICPGNVGANTNNTALLVGEKAADIIAKDLGISGIGEPIARADYPPIERVDSAGPK</sequence>
<dbReference type="RefSeq" id="XP_047764333.1">
    <property type="nucleotide sequence ID" value="XM_047909753.1"/>
</dbReference>
<feature type="binding site" evidence="2">
    <location>
        <begin position="544"/>
        <end position="545"/>
    </location>
    <ligand>
        <name>FAD</name>
        <dbReference type="ChEBI" id="CHEBI:57692"/>
    </ligand>
</feature>
<keyword evidence="2" id="KW-0285">Flavoprotein</keyword>
<keyword evidence="5" id="KW-1185">Reference proteome</keyword>
<accession>A0A9Q8PCN2</accession>
<feature type="domain" description="Glucose-methanol-choline oxidoreductase N-terminal" evidence="3">
    <location>
        <begin position="277"/>
        <end position="291"/>
    </location>
</feature>
<dbReference type="OrthoDB" id="269227at2759"/>
<comment type="similarity">
    <text evidence="1">Belongs to the GMC oxidoreductase family.</text>
</comment>
<dbReference type="GeneID" id="71990483"/>
<dbReference type="PANTHER" id="PTHR11552:SF78">
    <property type="entry name" value="GLUCOSE-METHANOL-CHOLINE OXIDOREDUCTASE N-TERMINAL DOMAIN-CONTAINING PROTEIN"/>
    <property type="match status" value="1"/>
</dbReference>
<dbReference type="PROSITE" id="PS00624">
    <property type="entry name" value="GMC_OXRED_2"/>
    <property type="match status" value="1"/>
</dbReference>
<gene>
    <name evidence="4" type="ORF">CLAFUR5_10605</name>
</gene>
<dbReference type="PIRSF" id="PIRSF000137">
    <property type="entry name" value="Alcohol_oxidase"/>
    <property type="match status" value="1"/>
</dbReference>
<dbReference type="KEGG" id="ffu:CLAFUR5_10605"/>
<proteinExistence type="inferred from homology"/>
<feature type="binding site" evidence="2">
    <location>
        <position position="241"/>
    </location>
    <ligand>
        <name>FAD</name>
        <dbReference type="ChEBI" id="CHEBI:57692"/>
    </ligand>
</feature>
<reference evidence="4" key="2">
    <citation type="journal article" date="2022" name="Microb. Genom.">
        <title>A chromosome-scale genome assembly of the tomato pathogen Cladosporium fulvum reveals a compartmentalized genome architecture and the presence of a dispensable chromosome.</title>
        <authorList>
            <person name="Zaccaron A.Z."/>
            <person name="Chen L.H."/>
            <person name="Samaras A."/>
            <person name="Stergiopoulos I."/>
        </authorList>
    </citation>
    <scope>NUCLEOTIDE SEQUENCE</scope>
    <source>
        <strain evidence="4">Race5_Kim</strain>
    </source>
</reference>
<dbReference type="Gene3D" id="3.50.50.60">
    <property type="entry name" value="FAD/NAD(P)-binding domain"/>
    <property type="match status" value="1"/>
</dbReference>
<evidence type="ECO:0000256" key="2">
    <source>
        <dbReference type="PIRSR" id="PIRSR000137-2"/>
    </source>
</evidence>
<dbReference type="GO" id="GO:0050660">
    <property type="term" value="F:flavin adenine dinucleotide binding"/>
    <property type="evidence" value="ECO:0007669"/>
    <property type="project" value="InterPro"/>
</dbReference>
<dbReference type="InterPro" id="IPR000172">
    <property type="entry name" value="GMC_OxRdtase_N"/>
</dbReference>
<dbReference type="SUPFAM" id="SSF54373">
    <property type="entry name" value="FAD-linked reductases, C-terminal domain"/>
    <property type="match status" value="1"/>
</dbReference>
<keyword evidence="2" id="KW-0274">FAD</keyword>
<dbReference type="EMBL" id="CP090169">
    <property type="protein sequence ID" value="UJO19967.1"/>
    <property type="molecule type" value="Genomic_DNA"/>
</dbReference>
<evidence type="ECO:0000313" key="5">
    <source>
        <dbReference type="Proteomes" id="UP000756132"/>
    </source>
</evidence>
<dbReference type="InterPro" id="IPR012132">
    <property type="entry name" value="GMC_OxRdtase"/>
</dbReference>
<dbReference type="GO" id="GO:0016614">
    <property type="term" value="F:oxidoreductase activity, acting on CH-OH group of donors"/>
    <property type="evidence" value="ECO:0007669"/>
    <property type="project" value="InterPro"/>
</dbReference>